<comment type="similarity">
    <text evidence="3">Belongs to the HAD-like hydrolase superfamily. SerB family.</text>
</comment>
<evidence type="ECO:0000256" key="2">
    <source>
        <dbReference type="ARBA" id="ARBA00005135"/>
    </source>
</evidence>
<protein>
    <recommendedName>
        <fullName evidence="4">phosphoserine phosphatase</fullName>
        <ecNumber evidence="4">3.1.3.3</ecNumber>
    </recommendedName>
</protein>
<comment type="catalytic activity">
    <reaction evidence="11">
        <text>O-phospho-D-serine + H2O = D-serine + phosphate</text>
        <dbReference type="Rhea" id="RHEA:24873"/>
        <dbReference type="ChEBI" id="CHEBI:15377"/>
        <dbReference type="ChEBI" id="CHEBI:35247"/>
        <dbReference type="ChEBI" id="CHEBI:43474"/>
        <dbReference type="ChEBI" id="CHEBI:58680"/>
        <dbReference type="EC" id="3.1.3.3"/>
    </reaction>
</comment>
<keyword evidence="8" id="KW-0460">Magnesium</keyword>
<organism evidence="12 13">
    <name type="scientific">Chengkuizengella axinellae</name>
    <dbReference type="NCBI Taxonomy" id="3064388"/>
    <lineage>
        <taxon>Bacteria</taxon>
        <taxon>Bacillati</taxon>
        <taxon>Bacillota</taxon>
        <taxon>Bacilli</taxon>
        <taxon>Bacillales</taxon>
        <taxon>Paenibacillaceae</taxon>
        <taxon>Chengkuizengella</taxon>
    </lineage>
</organism>
<name>A0ABT9IU65_9BACL</name>
<keyword evidence="9" id="KW-0718">Serine biosynthesis</keyword>
<evidence type="ECO:0000256" key="10">
    <source>
        <dbReference type="ARBA" id="ARBA00048138"/>
    </source>
</evidence>
<dbReference type="NCBIfam" id="TIGR01488">
    <property type="entry name" value="HAD-SF-IB"/>
    <property type="match status" value="1"/>
</dbReference>
<evidence type="ECO:0000256" key="11">
    <source>
        <dbReference type="ARBA" id="ARBA00048523"/>
    </source>
</evidence>
<dbReference type="PANTHER" id="PTHR43344:SF2">
    <property type="entry name" value="PHOSPHOSERINE PHOSPHATASE"/>
    <property type="match status" value="1"/>
</dbReference>
<dbReference type="InterPro" id="IPR023214">
    <property type="entry name" value="HAD_sf"/>
</dbReference>
<keyword evidence="7" id="KW-0378">Hydrolase</keyword>
<dbReference type="Pfam" id="PF12710">
    <property type="entry name" value="HAD"/>
    <property type="match status" value="1"/>
</dbReference>
<dbReference type="SUPFAM" id="SSF56784">
    <property type="entry name" value="HAD-like"/>
    <property type="match status" value="1"/>
</dbReference>
<dbReference type="PANTHER" id="PTHR43344">
    <property type="entry name" value="PHOSPHOSERINE PHOSPHATASE"/>
    <property type="match status" value="1"/>
</dbReference>
<comment type="pathway">
    <text evidence="2">Amino-acid biosynthesis; L-serine biosynthesis; L-serine from 3-phospho-D-glycerate: step 3/3.</text>
</comment>
<evidence type="ECO:0000313" key="12">
    <source>
        <dbReference type="EMBL" id="MDP5272905.1"/>
    </source>
</evidence>
<keyword evidence="5" id="KW-0028">Amino-acid biosynthesis</keyword>
<dbReference type="Gene3D" id="3.40.50.1000">
    <property type="entry name" value="HAD superfamily/HAD-like"/>
    <property type="match status" value="1"/>
</dbReference>
<gene>
    <name evidence="12" type="ORF">Q5Y73_02190</name>
</gene>
<comment type="catalytic activity">
    <reaction evidence="10">
        <text>O-phospho-L-serine + H2O = L-serine + phosphate</text>
        <dbReference type="Rhea" id="RHEA:21208"/>
        <dbReference type="ChEBI" id="CHEBI:15377"/>
        <dbReference type="ChEBI" id="CHEBI:33384"/>
        <dbReference type="ChEBI" id="CHEBI:43474"/>
        <dbReference type="ChEBI" id="CHEBI:57524"/>
        <dbReference type="EC" id="3.1.3.3"/>
    </reaction>
</comment>
<comment type="caution">
    <text evidence="12">The sequence shown here is derived from an EMBL/GenBank/DDBJ whole genome shotgun (WGS) entry which is preliminary data.</text>
</comment>
<evidence type="ECO:0000256" key="5">
    <source>
        <dbReference type="ARBA" id="ARBA00022605"/>
    </source>
</evidence>
<evidence type="ECO:0000313" key="13">
    <source>
        <dbReference type="Proteomes" id="UP001231941"/>
    </source>
</evidence>
<evidence type="ECO:0000256" key="3">
    <source>
        <dbReference type="ARBA" id="ARBA00009184"/>
    </source>
</evidence>
<dbReference type="EMBL" id="JAVAMP010000001">
    <property type="protein sequence ID" value="MDP5272905.1"/>
    <property type="molecule type" value="Genomic_DNA"/>
</dbReference>
<evidence type="ECO:0000256" key="4">
    <source>
        <dbReference type="ARBA" id="ARBA00012640"/>
    </source>
</evidence>
<evidence type="ECO:0000256" key="7">
    <source>
        <dbReference type="ARBA" id="ARBA00022801"/>
    </source>
</evidence>
<evidence type="ECO:0000256" key="6">
    <source>
        <dbReference type="ARBA" id="ARBA00022723"/>
    </source>
</evidence>
<dbReference type="EC" id="3.1.3.3" evidence="4"/>
<dbReference type="RefSeq" id="WP_305990847.1">
    <property type="nucleotide sequence ID" value="NZ_JAVAMP010000001.1"/>
</dbReference>
<dbReference type="Proteomes" id="UP001231941">
    <property type="component" value="Unassembled WGS sequence"/>
</dbReference>
<keyword evidence="13" id="KW-1185">Reference proteome</keyword>
<comment type="cofactor">
    <cofactor evidence="1">
        <name>Mg(2+)</name>
        <dbReference type="ChEBI" id="CHEBI:18420"/>
    </cofactor>
</comment>
<evidence type="ECO:0000256" key="8">
    <source>
        <dbReference type="ARBA" id="ARBA00022842"/>
    </source>
</evidence>
<proteinExistence type="inferred from homology"/>
<evidence type="ECO:0000256" key="1">
    <source>
        <dbReference type="ARBA" id="ARBA00001946"/>
    </source>
</evidence>
<dbReference type="InterPro" id="IPR050582">
    <property type="entry name" value="HAD-like_SerB"/>
</dbReference>
<evidence type="ECO:0000256" key="9">
    <source>
        <dbReference type="ARBA" id="ARBA00023299"/>
    </source>
</evidence>
<sequence>MKLVAFDLDGTLLRGNSVCEVIAEQMGHLDRMSEFETYRDVEEIVRAREELVKYYQDETQENIVNMLEKVCLAPGLKEGVKLLQENNINIAIISITFEIAVKWFAEKLGIQYYVGTSYNTKGEIKHFWPEDKADWLQELAHQLEISADKIAAVGDSWGDVPMLNEAKYSYFVGENVPKSLDQVIHFPKGSILEISQHIIKT</sequence>
<dbReference type="InterPro" id="IPR036412">
    <property type="entry name" value="HAD-like_sf"/>
</dbReference>
<keyword evidence="6" id="KW-0479">Metal-binding</keyword>
<reference evidence="12 13" key="1">
    <citation type="submission" date="2023-08" db="EMBL/GenBank/DDBJ databases">
        <authorList>
            <person name="Park J.-S."/>
        </authorList>
    </citation>
    <scope>NUCLEOTIDE SEQUENCE [LARGE SCALE GENOMIC DNA]</scope>
    <source>
        <strain evidence="12 13">2205SS18-9</strain>
    </source>
</reference>
<accession>A0ABT9IU65</accession>